<keyword evidence="2" id="KW-1185">Reference proteome</keyword>
<accession>A0A365XWK7</accession>
<dbReference type="GO" id="GO:0016740">
    <property type="term" value="F:transferase activity"/>
    <property type="evidence" value="ECO:0007669"/>
    <property type="project" value="UniProtKB-KW"/>
</dbReference>
<keyword evidence="1" id="KW-0808">Transferase</keyword>
<evidence type="ECO:0000313" key="1">
    <source>
        <dbReference type="EMBL" id="RBL90084.1"/>
    </source>
</evidence>
<name>A0A365XWK7_9BACT</name>
<dbReference type="OrthoDB" id="660843at2"/>
<sequence>MNIITKFTVVTKQGMEALLMLTKELAIEKYSTLLEQKTLDNYIFKNFNERALVAEVNNISNQWLIVYVDDQPAGYACITSKGKRPEALEGKRAARIVDFGVLKKYPAPAVKDALLEKCLTVCKPYESVWITEYADNPLIELFENKGFTRQQATGQLDELPLASVCLISEKLSVH</sequence>
<dbReference type="EMBL" id="QFFJ01000002">
    <property type="protein sequence ID" value="RBL90084.1"/>
    <property type="molecule type" value="Genomic_DNA"/>
</dbReference>
<evidence type="ECO:0000313" key="2">
    <source>
        <dbReference type="Proteomes" id="UP000253410"/>
    </source>
</evidence>
<dbReference type="InterPro" id="IPR016181">
    <property type="entry name" value="Acyl_CoA_acyltransferase"/>
</dbReference>
<dbReference type="SUPFAM" id="SSF55729">
    <property type="entry name" value="Acyl-CoA N-acyltransferases (Nat)"/>
    <property type="match status" value="1"/>
</dbReference>
<dbReference type="AlphaFoldDB" id="A0A365XWK7"/>
<organism evidence="1 2">
    <name type="scientific">Chitinophaga flava</name>
    <dbReference type="NCBI Taxonomy" id="2259036"/>
    <lineage>
        <taxon>Bacteria</taxon>
        <taxon>Pseudomonadati</taxon>
        <taxon>Bacteroidota</taxon>
        <taxon>Chitinophagia</taxon>
        <taxon>Chitinophagales</taxon>
        <taxon>Chitinophagaceae</taxon>
        <taxon>Chitinophaga</taxon>
    </lineage>
</organism>
<reference evidence="1 2" key="1">
    <citation type="submission" date="2018-05" db="EMBL/GenBank/DDBJ databases">
        <title>Chitinophaga sp. K3CV102501T nov., isolated from isolated from a monsoon evergreen broad-leaved forest soil.</title>
        <authorList>
            <person name="Lv Y."/>
        </authorList>
    </citation>
    <scope>NUCLEOTIDE SEQUENCE [LARGE SCALE GENOMIC DNA]</scope>
    <source>
        <strain evidence="1 2">GDMCC 1.1325</strain>
    </source>
</reference>
<protein>
    <submittedName>
        <fullName evidence="1">N-acetyltransferase</fullName>
    </submittedName>
</protein>
<dbReference type="Gene3D" id="3.40.630.30">
    <property type="match status" value="1"/>
</dbReference>
<comment type="caution">
    <text evidence="1">The sequence shown here is derived from an EMBL/GenBank/DDBJ whole genome shotgun (WGS) entry which is preliminary data.</text>
</comment>
<dbReference type="RefSeq" id="WP_113618834.1">
    <property type="nucleotide sequence ID" value="NZ_QFFJ01000002.1"/>
</dbReference>
<gene>
    <name evidence="1" type="ORF">DF182_26805</name>
</gene>
<dbReference type="Proteomes" id="UP000253410">
    <property type="component" value="Unassembled WGS sequence"/>
</dbReference>
<proteinExistence type="predicted"/>